<reference evidence="2" key="1">
    <citation type="submission" date="2021-03" db="EMBL/GenBank/DDBJ databases">
        <authorList>
            <person name="Tran Van P."/>
        </authorList>
    </citation>
    <scope>NUCLEOTIDE SEQUENCE</scope>
</reference>
<comment type="caution">
    <text evidence="2">The sequence shown here is derived from an EMBL/GenBank/DDBJ whole genome shotgun (WGS) entry which is preliminary data.</text>
</comment>
<proteinExistence type="predicted"/>
<dbReference type="EMBL" id="CAJPIN010037968">
    <property type="protein sequence ID" value="CAG2064913.1"/>
    <property type="molecule type" value="Genomic_DNA"/>
</dbReference>
<evidence type="ECO:0000313" key="2">
    <source>
        <dbReference type="EMBL" id="CAG2064913.1"/>
    </source>
</evidence>
<protein>
    <submittedName>
        <fullName evidence="2">Uncharacterized protein</fullName>
    </submittedName>
</protein>
<gene>
    <name evidence="2" type="ORF">TPAB3V08_LOCUS11857</name>
</gene>
<feature type="chain" id="PRO_5046766976" evidence="1">
    <location>
        <begin position="22"/>
        <end position="207"/>
    </location>
</feature>
<evidence type="ECO:0000256" key="1">
    <source>
        <dbReference type="SAM" id="SignalP"/>
    </source>
</evidence>
<sequence length="207" mass="24642">MYRLIMLTVIIVLVNIKSTISFLVSPEELNRPSICDSSEIEHNEKKITWVHPFAVEDIQHQIPSTVVVESFGKIHNFSMNSRKNEFSLRKSASTSENVALDSEPTNRFEKRYNKKNKSNFPQTSRMKINSNKHLYKYKNSQHDYRLRYRKYRTRTFEIPHKKIVIFNNSSKNYKRGFIPNIKRKLIPLKRLISLKPKSLIKHRQLHK</sequence>
<feature type="signal peptide" evidence="1">
    <location>
        <begin position="1"/>
        <end position="21"/>
    </location>
</feature>
<name>A0ABN7PAT6_TIMPD</name>
<accession>A0ABN7PAT6</accession>
<keyword evidence="1" id="KW-0732">Signal</keyword>
<dbReference type="Proteomes" id="UP001153148">
    <property type="component" value="Unassembled WGS sequence"/>
</dbReference>
<keyword evidence="3" id="KW-1185">Reference proteome</keyword>
<organism evidence="2 3">
    <name type="scientific">Timema podura</name>
    <name type="common">Walking stick</name>
    <dbReference type="NCBI Taxonomy" id="61482"/>
    <lineage>
        <taxon>Eukaryota</taxon>
        <taxon>Metazoa</taxon>
        <taxon>Ecdysozoa</taxon>
        <taxon>Arthropoda</taxon>
        <taxon>Hexapoda</taxon>
        <taxon>Insecta</taxon>
        <taxon>Pterygota</taxon>
        <taxon>Neoptera</taxon>
        <taxon>Polyneoptera</taxon>
        <taxon>Phasmatodea</taxon>
        <taxon>Timematodea</taxon>
        <taxon>Timematoidea</taxon>
        <taxon>Timematidae</taxon>
        <taxon>Timema</taxon>
    </lineage>
</organism>
<evidence type="ECO:0000313" key="3">
    <source>
        <dbReference type="Proteomes" id="UP001153148"/>
    </source>
</evidence>